<dbReference type="AlphaFoldDB" id="A0A1B6IS41"/>
<protein>
    <submittedName>
        <fullName evidence="1">Uncharacterized protein</fullName>
    </submittedName>
</protein>
<sequence>EIQNTFPSRFWNYVTSSDNPSDVGSRGLLASQLKNHTLWFEGPQWLKLDRQTWPHFTFFEDKREIERETKETPLSVLQSSIVEHWEIFTKFSSWNKLIRIMAYILRFINNCKNGSSNDKLKLLSVIELKTAKQKI</sequence>
<dbReference type="PANTHER" id="PTHR47331:SF2">
    <property type="match status" value="1"/>
</dbReference>
<evidence type="ECO:0000313" key="1">
    <source>
        <dbReference type="EMBL" id="JAS89703.1"/>
    </source>
</evidence>
<gene>
    <name evidence="1" type="ORF">g.6033</name>
</gene>
<name>A0A1B6IS41_9HEMI</name>
<reference evidence="1" key="1">
    <citation type="submission" date="2015-11" db="EMBL/GenBank/DDBJ databases">
        <title>De novo transcriptome assembly of four potential Pierce s Disease insect vectors from Arizona vineyards.</title>
        <authorList>
            <person name="Tassone E.E."/>
        </authorList>
    </citation>
    <scope>NUCLEOTIDE SEQUENCE</scope>
</reference>
<accession>A0A1B6IS41</accession>
<dbReference type="PANTHER" id="PTHR47331">
    <property type="entry name" value="PHD-TYPE DOMAIN-CONTAINING PROTEIN"/>
    <property type="match status" value="1"/>
</dbReference>
<feature type="non-terminal residue" evidence="1">
    <location>
        <position position="1"/>
    </location>
</feature>
<feature type="non-terminal residue" evidence="1">
    <location>
        <position position="135"/>
    </location>
</feature>
<organism evidence="1">
    <name type="scientific">Homalodisca liturata</name>
    <dbReference type="NCBI Taxonomy" id="320908"/>
    <lineage>
        <taxon>Eukaryota</taxon>
        <taxon>Metazoa</taxon>
        <taxon>Ecdysozoa</taxon>
        <taxon>Arthropoda</taxon>
        <taxon>Hexapoda</taxon>
        <taxon>Insecta</taxon>
        <taxon>Pterygota</taxon>
        <taxon>Neoptera</taxon>
        <taxon>Paraneoptera</taxon>
        <taxon>Hemiptera</taxon>
        <taxon>Auchenorrhyncha</taxon>
        <taxon>Membracoidea</taxon>
        <taxon>Cicadellidae</taxon>
        <taxon>Cicadellinae</taxon>
        <taxon>Proconiini</taxon>
        <taxon>Homalodisca</taxon>
    </lineage>
</organism>
<dbReference type="EMBL" id="GECU01018003">
    <property type="protein sequence ID" value="JAS89703.1"/>
    <property type="molecule type" value="Transcribed_RNA"/>
</dbReference>
<proteinExistence type="predicted"/>